<dbReference type="Proteomes" id="UP001596483">
    <property type="component" value="Unassembled WGS sequence"/>
</dbReference>
<evidence type="ECO:0000313" key="3">
    <source>
        <dbReference type="Proteomes" id="UP001596483"/>
    </source>
</evidence>
<feature type="transmembrane region" description="Helical" evidence="1">
    <location>
        <begin position="6"/>
        <end position="26"/>
    </location>
</feature>
<accession>A0ABW2NIF8</accession>
<comment type="caution">
    <text evidence="2">The sequence shown here is derived from an EMBL/GenBank/DDBJ whole genome shotgun (WGS) entry which is preliminary data.</text>
</comment>
<keyword evidence="3" id="KW-1185">Reference proteome</keyword>
<organism evidence="2 3">
    <name type="scientific">Bhargavaea changchunensis</name>
    <dbReference type="NCBI Taxonomy" id="2134037"/>
    <lineage>
        <taxon>Bacteria</taxon>
        <taxon>Bacillati</taxon>
        <taxon>Bacillota</taxon>
        <taxon>Bacilli</taxon>
        <taxon>Bacillales</taxon>
        <taxon>Caryophanaceae</taxon>
        <taxon>Bhargavaea</taxon>
    </lineage>
</organism>
<name>A0ABW2NIF8_9BACL</name>
<sequence length="86" mass="9549">MRNNVIMLATSLILLIILAIAAFNWLKDDPSDSRVILDHTHKTYIAPSCFEESEPTNFIEESTLGEAEELGYPPHSSCTEEALGVQ</sequence>
<gene>
    <name evidence="2" type="ORF">ACFQQH_12820</name>
</gene>
<evidence type="ECO:0000313" key="2">
    <source>
        <dbReference type="EMBL" id="MFC7366002.1"/>
    </source>
</evidence>
<protein>
    <submittedName>
        <fullName evidence="2">Uncharacterized protein</fullName>
    </submittedName>
</protein>
<dbReference type="EMBL" id="JBHTCT010000035">
    <property type="protein sequence ID" value="MFC7366002.1"/>
    <property type="molecule type" value="Genomic_DNA"/>
</dbReference>
<keyword evidence="1" id="KW-0472">Membrane</keyword>
<proteinExistence type="predicted"/>
<evidence type="ECO:0000256" key="1">
    <source>
        <dbReference type="SAM" id="Phobius"/>
    </source>
</evidence>
<keyword evidence="1" id="KW-0812">Transmembrane</keyword>
<reference evidence="3" key="1">
    <citation type="journal article" date="2019" name="Int. J. Syst. Evol. Microbiol.">
        <title>The Global Catalogue of Microorganisms (GCM) 10K type strain sequencing project: providing services to taxonomists for standard genome sequencing and annotation.</title>
        <authorList>
            <consortium name="The Broad Institute Genomics Platform"/>
            <consortium name="The Broad Institute Genome Sequencing Center for Infectious Disease"/>
            <person name="Wu L."/>
            <person name="Ma J."/>
        </authorList>
    </citation>
    <scope>NUCLEOTIDE SEQUENCE [LARGE SCALE GENOMIC DNA]</scope>
    <source>
        <strain evidence="3">JCM 4738</strain>
    </source>
</reference>
<keyword evidence="1" id="KW-1133">Transmembrane helix</keyword>
<dbReference type="RefSeq" id="WP_157293862.1">
    <property type="nucleotide sequence ID" value="NZ_JBHTCT010000035.1"/>
</dbReference>